<evidence type="ECO:0000313" key="7">
    <source>
        <dbReference type="Proteomes" id="UP001165063"/>
    </source>
</evidence>
<comment type="similarity">
    <text evidence="1">Belongs to the APC1 family.</text>
</comment>
<name>A0A9W6SW73_AMBMO</name>
<keyword evidence="2" id="KW-0132">Cell division</keyword>
<feature type="domain" description="Anaphase-promoting complex subunit 1 N-terminal" evidence="5">
    <location>
        <begin position="45"/>
        <end position="221"/>
    </location>
</feature>
<proteinExistence type="inferred from homology"/>
<gene>
    <name evidence="6" type="ORF">Amon01_000885300</name>
</gene>
<dbReference type="OrthoDB" id="26401at2759"/>
<accession>A0A9W6SW73</accession>
<keyword evidence="3" id="KW-0498">Mitosis</keyword>
<dbReference type="InterPro" id="IPR024990">
    <property type="entry name" value="Apc1"/>
</dbReference>
<dbReference type="PANTHER" id="PTHR12827">
    <property type="entry name" value="MEIOTIC CHECKPOINT REGULATOR TSG24 FAMILY MEMBER"/>
    <property type="match status" value="1"/>
</dbReference>
<dbReference type="EMBL" id="BSXU01008842">
    <property type="protein sequence ID" value="GME67454.1"/>
    <property type="molecule type" value="Genomic_DNA"/>
</dbReference>
<dbReference type="GO" id="GO:0070979">
    <property type="term" value="P:protein K11-linked ubiquitination"/>
    <property type="evidence" value="ECO:0007669"/>
    <property type="project" value="TreeGrafter"/>
</dbReference>
<dbReference type="InterPro" id="IPR011989">
    <property type="entry name" value="ARM-like"/>
</dbReference>
<organism evidence="6 7">
    <name type="scientific">Ambrosiozyma monospora</name>
    <name type="common">Yeast</name>
    <name type="synonym">Endomycopsis monosporus</name>
    <dbReference type="NCBI Taxonomy" id="43982"/>
    <lineage>
        <taxon>Eukaryota</taxon>
        <taxon>Fungi</taxon>
        <taxon>Dikarya</taxon>
        <taxon>Ascomycota</taxon>
        <taxon>Saccharomycotina</taxon>
        <taxon>Pichiomycetes</taxon>
        <taxon>Pichiales</taxon>
        <taxon>Pichiaceae</taxon>
        <taxon>Ambrosiozyma</taxon>
    </lineage>
</organism>
<dbReference type="GO" id="GO:0051301">
    <property type="term" value="P:cell division"/>
    <property type="evidence" value="ECO:0007669"/>
    <property type="project" value="UniProtKB-KW"/>
</dbReference>
<keyword evidence="4" id="KW-0131">Cell cycle</keyword>
<evidence type="ECO:0000256" key="2">
    <source>
        <dbReference type="ARBA" id="ARBA00022618"/>
    </source>
</evidence>
<dbReference type="InterPro" id="IPR049255">
    <property type="entry name" value="Apc1_N"/>
</dbReference>
<evidence type="ECO:0000256" key="4">
    <source>
        <dbReference type="ARBA" id="ARBA00023306"/>
    </source>
</evidence>
<sequence length="1611" mass="180822">MSSPVKEDLNPAIVSRLLMFDLHRDLIEPPFVQTQLNNYKVFVTSKDEKLLLEDNTLLWIKGGLPTRTLKYDTPIIKCFFTSFNEEITTSQSNNVFNDELQDSERLKKCLVVVLKDQMYVYEPKGRSQVVSFPFRVKNAFPFVNGIVLSKELESSIGTPNSFSSSAATSLQTLVPPSPSPFNFSTSSSSGSLSLISNESNFLTLLDPLGELGSIVSSSTTSFSSKEELVLFPSCSKHSIAATLIQSEHKLIIYHTRFLSKSKYKSKSLSYQGLRRSSKRTTSGSGIMNQSATPSISRIIEDNGDSKSFRITSNSLSHDRMISGSDFIPDIGSYSSTLPGLEAVKLRKDVIFTKLTSTQFKNDFKYLKIFNIATSDQESVIICNLHTKVIEFLVFNNSGSLVSLPTLKTRYILKGLDCIPLTSSAGHDGYTVLLQDSYHIVLINPFLGIISPTIDLQKSFPPVVALDASFDSNLSIHCSNNKHYTINIALNPQNELVSTIFTCLKYLANSYIYEYFWLQWCSNLSMDIPNNSDWKAFVVTFLSLTIPSDARFHNSVLGKNSITELLNYAQMARKRNETTSNSNSTSLGHYSLEELTPMLVLSLHLIREDLRLNVLCTTYQEDLSLLLTQMTSWMGWSESWCKYYLVDTKSIDMQTRFLMAQQLADPPNLFQSLSSLFTSQIVPYITFSQVAEEDESVDLLITPRTYYVLRLFEVIVSAEFESSDLVKMMVDYGITNANLETYPLGVYLPLKNAIIYRKKIVNSSRNTSSEELDLIGRKDLLAFSDKSHSGHVAWSGRKVEHTASTQVKNMEQVLKSVDANEVMTAWDEQAEADKFHVTKLIFGEDRRFYELSKLLQTSKVQTATLKIKDFVSEEEKLKLERALGAKVALRTLTMPLGRAAVFLSSRKPLMSERFPIPKINFNSLILPDMINVSLEKDAIDQNLYDWGYFHNGCSSGLMISRDTVDVNGSWILFNKPPRLNPQHAGFLLGLGLNGHLKKLEEWHIYNYLGPKHNFTSVGLLLGMSASLRGTMDVKLTKVLSVHVVALLPPGSTNLNVQLPVQTAGLVGIGLLYLGTQHRKMTEVVLSQISSTLILNEKPVVNEGYRLAAGIALGYINLGKGDNLKNMNATHILDNLYSMAVSLRDIQSTIEYDKSVAGALIALMFMFMKTNDAEASSKLNIPTTPQLLEYSRPDFWMLRALAKNMISWDYIRPTDEWINGQLPTPVEQLIPDDQPLNSDHLANYNILGGLLLSIGIRFASTGSLSAKTLLLFYLDKFMNLCSSDPETYDQMITSIGLQNIRDIVAIALSLVMAGTGDLDTMRRLRFLQGITDNKFSYGNYMALSMALGFLFLGGGQQAFRTDDLFSIAALITAIYPVFGSNNYSLGNTCVEIHLQALRHFWVLGVQNRCLLFRDVDTKEPVKVAFTAVLNTGEILQMTSPCLLPDLKSIIRINTTDDKYYPLELNNSELNDESFTKSLTLYVYRKETIDSSKSLTLTESLTSNENIDFKLLEFKSELERIVKNGKNITVDQLWNLHLVFNYTDYYTTRGKRKNRSGSTMSEDTAGSSWDIINSSSVVGNSIDDDMVDDLNFLGVKFIERLKNELFTNVEEKFL</sequence>
<dbReference type="GO" id="GO:0031145">
    <property type="term" value="P:anaphase-promoting complex-dependent catabolic process"/>
    <property type="evidence" value="ECO:0007669"/>
    <property type="project" value="TreeGrafter"/>
</dbReference>
<dbReference type="GO" id="GO:0005680">
    <property type="term" value="C:anaphase-promoting complex"/>
    <property type="evidence" value="ECO:0007669"/>
    <property type="project" value="InterPro"/>
</dbReference>
<keyword evidence="7" id="KW-1185">Reference proteome</keyword>
<reference evidence="6" key="1">
    <citation type="submission" date="2023-04" db="EMBL/GenBank/DDBJ databases">
        <title>Ambrosiozyma monospora NBRC 1965.</title>
        <authorList>
            <person name="Ichikawa N."/>
            <person name="Sato H."/>
            <person name="Tonouchi N."/>
        </authorList>
    </citation>
    <scope>NUCLEOTIDE SEQUENCE</scope>
    <source>
        <strain evidence="6">NBRC 1965</strain>
    </source>
</reference>
<protein>
    <submittedName>
        <fullName evidence="6">Unnamed protein product</fullName>
    </submittedName>
</protein>
<dbReference type="GO" id="GO:0060090">
    <property type="term" value="F:molecular adaptor activity"/>
    <property type="evidence" value="ECO:0007669"/>
    <property type="project" value="TreeGrafter"/>
</dbReference>
<evidence type="ECO:0000256" key="1">
    <source>
        <dbReference type="ARBA" id="ARBA00010547"/>
    </source>
</evidence>
<dbReference type="PANTHER" id="PTHR12827:SF3">
    <property type="entry name" value="ANAPHASE-PROMOTING COMPLEX SUBUNIT 1"/>
    <property type="match status" value="1"/>
</dbReference>
<dbReference type="Pfam" id="PF12859">
    <property type="entry name" value="ANAPC1"/>
    <property type="match status" value="1"/>
</dbReference>
<dbReference type="Proteomes" id="UP001165063">
    <property type="component" value="Unassembled WGS sequence"/>
</dbReference>
<dbReference type="GO" id="GO:0007091">
    <property type="term" value="P:metaphase/anaphase transition of mitotic cell cycle"/>
    <property type="evidence" value="ECO:0007669"/>
    <property type="project" value="TreeGrafter"/>
</dbReference>
<comment type="caution">
    <text evidence="6">The sequence shown here is derived from an EMBL/GenBank/DDBJ whole genome shotgun (WGS) entry which is preliminary data.</text>
</comment>
<evidence type="ECO:0000313" key="6">
    <source>
        <dbReference type="EMBL" id="GME67454.1"/>
    </source>
</evidence>
<dbReference type="FunFam" id="1.25.10.10:FF:000435">
    <property type="entry name" value="Ubiquitin ligase subunit"/>
    <property type="match status" value="1"/>
</dbReference>
<evidence type="ECO:0000256" key="3">
    <source>
        <dbReference type="ARBA" id="ARBA00022776"/>
    </source>
</evidence>
<evidence type="ECO:0000259" key="5">
    <source>
        <dbReference type="Pfam" id="PF12859"/>
    </source>
</evidence>
<dbReference type="Gene3D" id="1.25.10.10">
    <property type="entry name" value="Leucine-rich Repeat Variant"/>
    <property type="match status" value="2"/>
</dbReference>